<dbReference type="PROSITE" id="PS51257">
    <property type="entry name" value="PROKAR_LIPOPROTEIN"/>
    <property type="match status" value="1"/>
</dbReference>
<protein>
    <submittedName>
        <fullName evidence="1">Uncharacterized protein</fullName>
    </submittedName>
</protein>
<sequence>MRCCSFRLPDGRGFDHAIANLTALACHARPFFGGECFDQHRDEDILFLEDHLLYAGECFGELFCRFGAALCRELGCVFQQRADFVVHTPHHLRRGCDAVLLQIRKQQVFLAGIVQVDGEQCADLRQERLGREFAFLHAGE</sequence>
<comment type="caution">
    <text evidence="1">The sequence shown here is derived from an EMBL/GenBank/DDBJ whole genome shotgun (WGS) entry which is preliminary data.</text>
</comment>
<gene>
    <name evidence="1" type="ORF">SDC9_135174</name>
</gene>
<dbReference type="AlphaFoldDB" id="A0A645DGX1"/>
<proteinExistence type="predicted"/>
<evidence type="ECO:0000313" key="1">
    <source>
        <dbReference type="EMBL" id="MPM88073.1"/>
    </source>
</evidence>
<accession>A0A645DGX1</accession>
<organism evidence="1">
    <name type="scientific">bioreactor metagenome</name>
    <dbReference type="NCBI Taxonomy" id="1076179"/>
    <lineage>
        <taxon>unclassified sequences</taxon>
        <taxon>metagenomes</taxon>
        <taxon>ecological metagenomes</taxon>
    </lineage>
</organism>
<dbReference type="EMBL" id="VSSQ01035759">
    <property type="protein sequence ID" value="MPM88073.1"/>
    <property type="molecule type" value="Genomic_DNA"/>
</dbReference>
<name>A0A645DGX1_9ZZZZ</name>
<reference evidence="1" key="1">
    <citation type="submission" date="2019-08" db="EMBL/GenBank/DDBJ databases">
        <authorList>
            <person name="Kucharzyk K."/>
            <person name="Murdoch R.W."/>
            <person name="Higgins S."/>
            <person name="Loffler F."/>
        </authorList>
    </citation>
    <scope>NUCLEOTIDE SEQUENCE</scope>
</reference>